<dbReference type="EMBL" id="NXLQ01000002">
    <property type="protein sequence ID" value="RDU67008.1"/>
    <property type="molecule type" value="Genomic_DNA"/>
</dbReference>
<proteinExistence type="predicted"/>
<dbReference type="InterPro" id="IPR021353">
    <property type="entry name" value="DUF2972"/>
</dbReference>
<organism evidence="1 2">
    <name type="scientific">Helicobacter didelphidarum</name>
    <dbReference type="NCBI Taxonomy" id="2040648"/>
    <lineage>
        <taxon>Bacteria</taxon>
        <taxon>Pseudomonadati</taxon>
        <taxon>Campylobacterota</taxon>
        <taxon>Epsilonproteobacteria</taxon>
        <taxon>Campylobacterales</taxon>
        <taxon>Helicobacteraceae</taxon>
        <taxon>Helicobacter</taxon>
    </lineage>
</organism>
<accession>A0A3D8IP19</accession>
<dbReference type="OrthoDB" id="5329998at2"/>
<protein>
    <recommendedName>
        <fullName evidence="3">DUF2972 domain-containing protein</fullName>
    </recommendedName>
</protein>
<dbReference type="RefSeq" id="WP_115542303.1">
    <property type="nucleotide sequence ID" value="NZ_NXLQ01000002.1"/>
</dbReference>
<dbReference type="Proteomes" id="UP000256379">
    <property type="component" value="Unassembled WGS sequence"/>
</dbReference>
<evidence type="ECO:0000313" key="1">
    <source>
        <dbReference type="EMBL" id="RDU67008.1"/>
    </source>
</evidence>
<evidence type="ECO:0000313" key="2">
    <source>
        <dbReference type="Proteomes" id="UP000256379"/>
    </source>
</evidence>
<reference evidence="1 2" key="1">
    <citation type="submission" date="2018-04" db="EMBL/GenBank/DDBJ databases">
        <title>Novel Campyloabacter and Helicobacter Species and Strains.</title>
        <authorList>
            <person name="Mannion A.J."/>
            <person name="Shen Z."/>
            <person name="Fox J.G."/>
        </authorList>
    </citation>
    <scope>NUCLEOTIDE SEQUENCE [LARGE SCALE GENOMIC DNA]</scope>
    <source>
        <strain evidence="1 2">MIT 17-337</strain>
    </source>
</reference>
<dbReference type="AlphaFoldDB" id="A0A3D8IP19"/>
<dbReference type="Pfam" id="PF11186">
    <property type="entry name" value="DUF2972"/>
    <property type="match status" value="1"/>
</dbReference>
<gene>
    <name evidence="1" type="ORF">CQA53_01720</name>
</gene>
<evidence type="ECO:0008006" key="3">
    <source>
        <dbReference type="Google" id="ProtNLM"/>
    </source>
</evidence>
<comment type="caution">
    <text evidence="1">The sequence shown here is derived from an EMBL/GenBank/DDBJ whole genome shotgun (WGS) entry which is preliminary data.</text>
</comment>
<name>A0A3D8IP19_9HELI</name>
<keyword evidence="2" id="KW-1185">Reference proteome</keyword>
<sequence length="547" mass="65197">MLTKIKKSKGMRIFWEQGFCKGIKYHINRGIKSVNKRMYHIKIYRNIINHLFPFLILNRKDYETFLLLRMKFKENYENIIYTDLFFFMKNLNAHIAWVTSDKFQQEYGDFLSLCSQENINSPVNTIHFTPPPPIISQNKNVDSKTQDSLDSYLLNQNIAPYPPLLNPKEIDYERINPEIAWEINLPLKDEYLFYFRSQAVSAHDAVLDMFRSCGIESAMHHNFSIKDFFVQNFKLIQNKDIASQNKLVFYILYHNLLSVDKIQNVQKFFSLTYHKHKKVIYLVRDPIARMRSLINDSWSKGLLKISLECSIIEALKDGIKYGGWGREFNFMSKIDNLGFPHYAMDSLVQMMDYNANIHYLDFEEILPKNAFSTFEKLSKKFHFDPPCHETFPNSVKHDTQLKKILPIELVVNEKIKILIYTTYYQDDQINITNLLLENCEYENLGCFVENESIYETIINNKELLIQLKEYFKVFMQHFKKKVEIEKDRDINERDILQYLQQNPDTRKKVKEMYDKELVHIKTHRPDIVASWKYYQEFEKICTEEGIG</sequence>